<evidence type="ECO:0000313" key="1">
    <source>
        <dbReference type="EMBL" id="SKB56005.1"/>
    </source>
</evidence>
<dbReference type="Proteomes" id="UP000190339">
    <property type="component" value="Unassembled WGS sequence"/>
</dbReference>
<accession>A0A1T5C9A2</accession>
<protein>
    <submittedName>
        <fullName evidence="1">Uncharacterized protein</fullName>
    </submittedName>
</protein>
<keyword evidence="2" id="KW-1185">Reference proteome</keyword>
<reference evidence="2" key="1">
    <citation type="submission" date="2017-02" db="EMBL/GenBank/DDBJ databases">
        <authorList>
            <person name="Varghese N."/>
            <person name="Submissions S."/>
        </authorList>
    </citation>
    <scope>NUCLEOTIDE SEQUENCE [LARGE SCALE GENOMIC DNA]</scope>
    <source>
        <strain evidence="2">DSM 23546</strain>
    </source>
</reference>
<feature type="non-terminal residue" evidence="1">
    <location>
        <position position="1"/>
    </location>
</feature>
<dbReference type="STRING" id="561365.SAMN05660866_02058"/>
<sequence>VDTNNTVTTLVDNLDGSFTYTSENGTPVQFQASTITDNGDGTSTIGLADGGTITVDNDGVDNVDDADNNPNNEIQIIESTDGSVTVNQSGINYNLSVPTANGSETIVEAAPDTDISVTGTGTSANPYLIANTRPDIFYPPSIAVDVATTGTGRTIDLHSEYMIQYGTPVVISSGAPAAIPTYANNELYYYVTYFDPTVFANVSVDNVGVMTYDVIASPTDYNTLINVVFVAQ</sequence>
<evidence type="ECO:0000313" key="2">
    <source>
        <dbReference type="Proteomes" id="UP000190339"/>
    </source>
</evidence>
<proteinExistence type="predicted"/>
<dbReference type="EMBL" id="FUYL01000006">
    <property type="protein sequence ID" value="SKB56005.1"/>
    <property type="molecule type" value="Genomic_DNA"/>
</dbReference>
<gene>
    <name evidence="1" type="ORF">SAMN05660866_02058</name>
</gene>
<dbReference type="OrthoDB" id="9808953at2"/>
<name>A0A1T5C9A2_9FLAO</name>
<dbReference type="AlphaFoldDB" id="A0A1T5C9A2"/>
<dbReference type="RefSeq" id="WP_079512527.1">
    <property type="nucleotide sequence ID" value="NZ_FUYL01000006.1"/>
</dbReference>
<organism evidence="1 2">
    <name type="scientific">Maribacter arcticus</name>
    <dbReference type="NCBI Taxonomy" id="561365"/>
    <lineage>
        <taxon>Bacteria</taxon>
        <taxon>Pseudomonadati</taxon>
        <taxon>Bacteroidota</taxon>
        <taxon>Flavobacteriia</taxon>
        <taxon>Flavobacteriales</taxon>
        <taxon>Flavobacteriaceae</taxon>
        <taxon>Maribacter</taxon>
    </lineage>
</organism>